<dbReference type="InterPro" id="IPR007077">
    <property type="entry name" value="TfoX_C"/>
</dbReference>
<organism evidence="3 4">
    <name type="scientific">Vibrio fortis</name>
    <dbReference type="NCBI Taxonomy" id="212667"/>
    <lineage>
        <taxon>Bacteria</taxon>
        <taxon>Pseudomonadati</taxon>
        <taxon>Pseudomonadota</taxon>
        <taxon>Gammaproteobacteria</taxon>
        <taxon>Vibrionales</taxon>
        <taxon>Vibrionaceae</taxon>
        <taxon>Vibrio</taxon>
    </lineage>
</organism>
<dbReference type="Pfam" id="PF04993">
    <property type="entry name" value="TfoX_N"/>
    <property type="match status" value="1"/>
</dbReference>
<dbReference type="EMBL" id="JFFR01000002">
    <property type="protein sequence ID" value="KDN29792.1"/>
    <property type="molecule type" value="Genomic_DNA"/>
</dbReference>
<dbReference type="PANTHER" id="PTHR36121">
    <property type="entry name" value="PROTEIN SXY"/>
    <property type="match status" value="1"/>
</dbReference>
<evidence type="ECO:0000259" key="2">
    <source>
        <dbReference type="Pfam" id="PF04994"/>
    </source>
</evidence>
<evidence type="ECO:0000313" key="4">
    <source>
        <dbReference type="Proteomes" id="UP000027219"/>
    </source>
</evidence>
<reference evidence="3 4" key="1">
    <citation type="submission" date="2014-02" db="EMBL/GenBank/DDBJ databases">
        <title>Vibrio fortis Dalian14 Genome Sequencing.</title>
        <authorList>
            <person name="Wang Y."/>
            <person name="Song L."/>
            <person name="Liu G."/>
            <person name="Ding J."/>
        </authorList>
    </citation>
    <scope>NUCLEOTIDE SEQUENCE [LARGE SCALE GENOMIC DNA]</scope>
    <source>
        <strain evidence="3 4">Dalian14</strain>
    </source>
</reference>
<dbReference type="PIRSF" id="PIRSF028788">
    <property type="entry name" value="TfoX_Sxy"/>
    <property type="match status" value="1"/>
</dbReference>
<feature type="domain" description="TfoX C-terminal" evidence="2">
    <location>
        <begin position="112"/>
        <end position="191"/>
    </location>
</feature>
<sequence>MTETAFINYVSKFGEHQKRSMFGGTGLFQSDAMFALISEGCLFIRGGESLDEKLTDLDCEKYRHVKKQTTATVNYYDITDLFTCEHPELDSIIRTSIDNSVQQRSFKKSTASRRLRDLPNMQLTLERMVKKAGVEDVSMFMQLGASEVFSKVRKTYGNDVDLKLLWKFAGAIDGIHWKLLQEPRKQQLLKNCH</sequence>
<dbReference type="STRING" id="212667.VFDL14_03305"/>
<feature type="domain" description="TfoX N-terminal" evidence="1">
    <location>
        <begin position="9"/>
        <end position="98"/>
    </location>
</feature>
<dbReference type="InterPro" id="IPR007076">
    <property type="entry name" value="TfoX_N"/>
</dbReference>
<dbReference type="SUPFAM" id="SSF159894">
    <property type="entry name" value="YgaC/TfoX-N like"/>
    <property type="match status" value="1"/>
</dbReference>
<comment type="caution">
    <text evidence="3">The sequence shown here is derived from an EMBL/GenBank/DDBJ whole genome shotgun (WGS) entry which is preliminary data.</text>
</comment>
<dbReference type="Pfam" id="PF04994">
    <property type="entry name" value="TfoX_C"/>
    <property type="match status" value="1"/>
</dbReference>
<protein>
    <submittedName>
        <fullName evidence="3">DNA transformation protein</fullName>
    </submittedName>
</protein>
<accession>A0A066UV49</accession>
<name>A0A066UV49_9VIBR</name>
<dbReference type="AlphaFoldDB" id="A0A066UV49"/>
<dbReference type="InterPro" id="IPR026256">
    <property type="entry name" value="TfoX-like_gammaprotbact"/>
</dbReference>
<dbReference type="RefSeq" id="WP_084181764.1">
    <property type="nucleotide sequence ID" value="NZ_JFFR01000002.1"/>
</dbReference>
<dbReference type="PANTHER" id="PTHR36121:SF1">
    <property type="entry name" value="PROTEIN SXY"/>
    <property type="match status" value="1"/>
</dbReference>
<dbReference type="Proteomes" id="UP000027219">
    <property type="component" value="Unassembled WGS sequence"/>
</dbReference>
<keyword evidence="4" id="KW-1185">Reference proteome</keyword>
<evidence type="ECO:0000259" key="1">
    <source>
        <dbReference type="Pfam" id="PF04993"/>
    </source>
</evidence>
<proteinExistence type="predicted"/>
<dbReference type="OrthoDB" id="4225809at2"/>
<dbReference type="Gene3D" id="3.30.1460.30">
    <property type="entry name" value="YgaC/TfoX-N like chaperone"/>
    <property type="match status" value="1"/>
</dbReference>
<dbReference type="GO" id="GO:0030420">
    <property type="term" value="P:establishment of competence for transformation"/>
    <property type="evidence" value="ECO:0007669"/>
    <property type="project" value="InterPro"/>
</dbReference>
<evidence type="ECO:0000313" key="3">
    <source>
        <dbReference type="EMBL" id="KDN29792.1"/>
    </source>
</evidence>
<dbReference type="InterPro" id="IPR047525">
    <property type="entry name" value="TfoX-like"/>
</dbReference>
<dbReference type="Gene3D" id="1.10.150.20">
    <property type="entry name" value="5' to 3' exonuclease, C-terminal subdomain"/>
    <property type="match status" value="1"/>
</dbReference>
<gene>
    <name evidence="3" type="ORF">VFDL14_03305</name>
</gene>